<protein>
    <submittedName>
        <fullName evidence="2">Uncharacterized protein</fullName>
    </submittedName>
</protein>
<dbReference type="RefSeq" id="WP_245816683.1">
    <property type="nucleotide sequence ID" value="NZ_FWYC01000018.1"/>
</dbReference>
<sequence length="56" mass="5563">MFTAGQGDAITGVIQAALTALAAFGVVAATERRVTPISDPRDADGCPLTSDTGDLG</sequence>
<evidence type="ECO:0000313" key="3">
    <source>
        <dbReference type="Proteomes" id="UP000192840"/>
    </source>
</evidence>
<name>A0A1W2FMD3_9PSEU</name>
<reference evidence="3" key="1">
    <citation type="submission" date="2017-04" db="EMBL/GenBank/DDBJ databases">
        <authorList>
            <person name="Varghese N."/>
            <person name="Submissions S."/>
        </authorList>
    </citation>
    <scope>NUCLEOTIDE SEQUENCE [LARGE SCALE GENOMIC DNA]</scope>
    <source>
        <strain evidence="3">DSM 44073</strain>
    </source>
</reference>
<gene>
    <name evidence="2" type="ORF">SAMN05660733_07100</name>
</gene>
<dbReference type="Proteomes" id="UP000192840">
    <property type="component" value="Unassembled WGS sequence"/>
</dbReference>
<proteinExistence type="predicted"/>
<keyword evidence="3" id="KW-1185">Reference proteome</keyword>
<dbReference type="AlphaFoldDB" id="A0A1W2FMD3"/>
<dbReference type="EMBL" id="FWYC01000018">
    <property type="protein sequence ID" value="SMD23091.1"/>
    <property type="molecule type" value="Genomic_DNA"/>
</dbReference>
<feature type="compositionally biased region" description="Basic and acidic residues" evidence="1">
    <location>
        <begin position="34"/>
        <end position="44"/>
    </location>
</feature>
<feature type="region of interest" description="Disordered" evidence="1">
    <location>
        <begin position="34"/>
        <end position="56"/>
    </location>
</feature>
<dbReference type="eggNOG" id="ENOG5030KUW">
    <property type="taxonomic scope" value="Bacteria"/>
</dbReference>
<evidence type="ECO:0000256" key="1">
    <source>
        <dbReference type="SAM" id="MobiDB-lite"/>
    </source>
</evidence>
<evidence type="ECO:0000313" key="2">
    <source>
        <dbReference type="EMBL" id="SMD23091.1"/>
    </source>
</evidence>
<organism evidence="2 3">
    <name type="scientific">Lentzea albidocapillata</name>
    <dbReference type="NCBI Taxonomy" id="40571"/>
    <lineage>
        <taxon>Bacteria</taxon>
        <taxon>Bacillati</taxon>
        <taxon>Actinomycetota</taxon>
        <taxon>Actinomycetes</taxon>
        <taxon>Pseudonocardiales</taxon>
        <taxon>Pseudonocardiaceae</taxon>
        <taxon>Lentzea</taxon>
    </lineage>
</organism>
<accession>A0A1W2FMD3</accession>